<evidence type="ECO:0000256" key="4">
    <source>
        <dbReference type="ARBA" id="ARBA00022490"/>
    </source>
</evidence>
<comment type="function">
    <text evidence="10">Catalyzes the attachment of glutamate to tRNA(Glu) in a two-step reaction: glutamate is first activated by ATP to form Glu-AMP and then transferred to the acceptor end of tRNA(Glu).</text>
</comment>
<evidence type="ECO:0000313" key="13">
    <source>
        <dbReference type="EMBL" id="RCL72859.1"/>
    </source>
</evidence>
<evidence type="ECO:0000259" key="11">
    <source>
        <dbReference type="Pfam" id="PF00749"/>
    </source>
</evidence>
<dbReference type="CDD" id="cd00808">
    <property type="entry name" value="GluRS_core"/>
    <property type="match status" value="1"/>
</dbReference>
<feature type="short sequence motif" description="'KMSKS' region" evidence="10">
    <location>
        <begin position="240"/>
        <end position="244"/>
    </location>
</feature>
<evidence type="ECO:0000256" key="8">
    <source>
        <dbReference type="ARBA" id="ARBA00022917"/>
    </source>
</evidence>
<comment type="caution">
    <text evidence="10">Lacks conserved residue(s) required for the propagation of feature annotation.</text>
</comment>
<name>A0A368DLY3_9PROT</name>
<keyword evidence="8 10" id="KW-0648">Protein biosynthesis</keyword>
<keyword evidence="4 10" id="KW-0963">Cytoplasm</keyword>
<evidence type="ECO:0000256" key="7">
    <source>
        <dbReference type="ARBA" id="ARBA00022840"/>
    </source>
</evidence>
<protein>
    <recommendedName>
        <fullName evidence="10">Glutamate--tRNA ligase</fullName>
        <ecNumber evidence="10">6.1.1.17</ecNumber>
    </recommendedName>
    <alternativeName>
        <fullName evidence="10">Glutamyl-tRNA synthetase</fullName>
        <shortName evidence="10">GluRS</shortName>
    </alternativeName>
</protein>
<dbReference type="PRINTS" id="PR00987">
    <property type="entry name" value="TRNASYNTHGLU"/>
</dbReference>
<comment type="subcellular location">
    <subcellularLocation>
        <location evidence="1 10">Cytoplasm</location>
    </subcellularLocation>
</comment>
<dbReference type="FunFam" id="3.40.50.620:FF:000007">
    <property type="entry name" value="Glutamate--tRNA ligase"/>
    <property type="match status" value="1"/>
</dbReference>
<dbReference type="InterPro" id="IPR033910">
    <property type="entry name" value="GluRS_core"/>
</dbReference>
<dbReference type="GO" id="GO:0005829">
    <property type="term" value="C:cytosol"/>
    <property type="evidence" value="ECO:0007669"/>
    <property type="project" value="TreeGrafter"/>
</dbReference>
<dbReference type="GO" id="GO:0000049">
    <property type="term" value="F:tRNA binding"/>
    <property type="evidence" value="ECO:0007669"/>
    <property type="project" value="InterPro"/>
</dbReference>
<accession>A0A368DLY3</accession>
<keyword evidence="9 10" id="KW-0030">Aminoacyl-tRNA synthetase</keyword>
<feature type="domain" description="Aminoacyl-tRNA synthetase class I anticodon-binding" evidence="12">
    <location>
        <begin position="335"/>
        <end position="462"/>
    </location>
</feature>
<evidence type="ECO:0000256" key="1">
    <source>
        <dbReference type="ARBA" id="ARBA00004496"/>
    </source>
</evidence>
<keyword evidence="5 10" id="KW-0436">Ligase</keyword>
<evidence type="ECO:0000256" key="6">
    <source>
        <dbReference type="ARBA" id="ARBA00022741"/>
    </source>
</evidence>
<dbReference type="HAMAP" id="MF_00022">
    <property type="entry name" value="Glu_tRNA_synth_type1"/>
    <property type="match status" value="1"/>
</dbReference>
<dbReference type="GO" id="GO:0006424">
    <property type="term" value="P:glutamyl-tRNA aminoacylation"/>
    <property type="evidence" value="ECO:0007669"/>
    <property type="project" value="UniProtKB-UniRule"/>
</dbReference>
<dbReference type="InterPro" id="IPR008925">
    <property type="entry name" value="aa_tRNA-synth_I_cd-bd_sf"/>
</dbReference>
<evidence type="ECO:0000259" key="12">
    <source>
        <dbReference type="Pfam" id="PF19269"/>
    </source>
</evidence>
<dbReference type="InterPro" id="IPR001412">
    <property type="entry name" value="aa-tRNA-synth_I_CS"/>
</dbReference>
<dbReference type="InterPro" id="IPR000924">
    <property type="entry name" value="Glu/Gln-tRNA-synth"/>
</dbReference>
<dbReference type="PROSITE" id="PS00178">
    <property type="entry name" value="AA_TRNA_LIGASE_I"/>
    <property type="match status" value="1"/>
</dbReference>
<evidence type="ECO:0000256" key="2">
    <source>
        <dbReference type="ARBA" id="ARBA00007894"/>
    </source>
</evidence>
<dbReference type="NCBIfam" id="TIGR00464">
    <property type="entry name" value="gltX_bact"/>
    <property type="match status" value="1"/>
</dbReference>
<dbReference type="SUPFAM" id="SSF52374">
    <property type="entry name" value="Nucleotidylyl transferase"/>
    <property type="match status" value="1"/>
</dbReference>
<gene>
    <name evidence="10" type="primary">gltX</name>
    <name evidence="13" type="ORF">DBW71_04910</name>
</gene>
<comment type="caution">
    <text evidence="13">The sequence shown here is derived from an EMBL/GenBank/DDBJ whole genome shotgun (WGS) entry which is preliminary data.</text>
</comment>
<dbReference type="SUPFAM" id="SSF48163">
    <property type="entry name" value="An anticodon-binding domain of class I aminoacyl-tRNA synthetases"/>
    <property type="match status" value="1"/>
</dbReference>
<dbReference type="InterPro" id="IPR049940">
    <property type="entry name" value="GluQ/Sye"/>
</dbReference>
<keyword evidence="7 10" id="KW-0067">ATP-binding</keyword>
<dbReference type="GO" id="GO:0008270">
    <property type="term" value="F:zinc ion binding"/>
    <property type="evidence" value="ECO:0007669"/>
    <property type="project" value="InterPro"/>
</dbReference>
<sequence length="465" mass="53909">MNNQVITRFAPSPTGNLHIGGARTALYNWLFAHKNHGRMVLRIEDTDKERSTDTALENILDGMRWLGLNWDGDIYYQSQFIKKHQEIAYQLLESGNAYYCYCSADELSKMKEDALSQGKSPVYNNKWRERLPNEIDKKIQPVLRLKTPLKGKTIINDKVQGLIEYDNKDIDDFIILRSDGTPTYMLASVVDDHELGITDIIRGDDHLNNAARQINICLLMSWIPPSYSHIPLIHSSNGTKLSKRDGALSVSDYKKDGYLAEAVLNYLLRLGWSYGDQEFFSINEMIEFFNIEKIHKSPARLDLKKLLNVNSHYLKEKNDDELIKLIFKSERILFDKKLEEKMKLIIPHLKTKSKTLNELSELIRYLYQERPIEIKEFDFNIYTPEINDLVTSFKLSLEKIDNWDLMIIRDLFDNFLVNTNTKLIDIAKPLRIILTGSIVPTGIYELLLPLGKAEILNRISDYLNN</sequence>
<dbReference type="EC" id="6.1.1.17" evidence="10"/>
<evidence type="ECO:0000256" key="9">
    <source>
        <dbReference type="ARBA" id="ARBA00023146"/>
    </source>
</evidence>
<dbReference type="PANTHER" id="PTHR43311:SF2">
    <property type="entry name" value="GLUTAMATE--TRNA LIGASE, MITOCHONDRIAL-RELATED"/>
    <property type="match status" value="1"/>
</dbReference>
<evidence type="ECO:0000313" key="14">
    <source>
        <dbReference type="Proteomes" id="UP000253570"/>
    </source>
</evidence>
<comment type="catalytic activity">
    <reaction evidence="10">
        <text>tRNA(Glu) + L-glutamate + ATP = L-glutamyl-tRNA(Glu) + AMP + diphosphate</text>
        <dbReference type="Rhea" id="RHEA:23540"/>
        <dbReference type="Rhea" id="RHEA-COMP:9663"/>
        <dbReference type="Rhea" id="RHEA-COMP:9680"/>
        <dbReference type="ChEBI" id="CHEBI:29985"/>
        <dbReference type="ChEBI" id="CHEBI:30616"/>
        <dbReference type="ChEBI" id="CHEBI:33019"/>
        <dbReference type="ChEBI" id="CHEBI:78442"/>
        <dbReference type="ChEBI" id="CHEBI:78520"/>
        <dbReference type="ChEBI" id="CHEBI:456215"/>
        <dbReference type="EC" id="6.1.1.17"/>
    </reaction>
</comment>
<feature type="binding site" evidence="10">
    <location>
        <position position="243"/>
    </location>
    <ligand>
        <name>ATP</name>
        <dbReference type="ChEBI" id="CHEBI:30616"/>
    </ligand>
</feature>
<dbReference type="AlphaFoldDB" id="A0A368DLY3"/>
<dbReference type="GO" id="GO:0005524">
    <property type="term" value="F:ATP binding"/>
    <property type="evidence" value="ECO:0007669"/>
    <property type="project" value="UniProtKB-UniRule"/>
</dbReference>
<dbReference type="GO" id="GO:0004818">
    <property type="term" value="F:glutamate-tRNA ligase activity"/>
    <property type="evidence" value="ECO:0007669"/>
    <property type="project" value="UniProtKB-UniRule"/>
</dbReference>
<dbReference type="EMBL" id="QOQD01000011">
    <property type="protein sequence ID" value="RCL72859.1"/>
    <property type="molecule type" value="Genomic_DNA"/>
</dbReference>
<evidence type="ECO:0000256" key="10">
    <source>
        <dbReference type="HAMAP-Rule" id="MF_00022"/>
    </source>
</evidence>
<dbReference type="Gene3D" id="3.40.50.620">
    <property type="entry name" value="HUPs"/>
    <property type="match status" value="1"/>
</dbReference>
<dbReference type="Gene3D" id="1.10.10.350">
    <property type="match status" value="1"/>
</dbReference>
<feature type="domain" description="Glutamyl/glutaminyl-tRNA synthetase class Ib catalytic" evidence="11">
    <location>
        <begin position="4"/>
        <end position="306"/>
    </location>
</feature>
<organism evidence="13 14">
    <name type="scientific">PS1 clade bacterium</name>
    <dbReference type="NCBI Taxonomy" id="2175152"/>
    <lineage>
        <taxon>Bacteria</taxon>
        <taxon>Pseudomonadati</taxon>
        <taxon>Pseudomonadota</taxon>
        <taxon>Alphaproteobacteria</taxon>
        <taxon>PS1 clade</taxon>
    </lineage>
</organism>
<dbReference type="InterPro" id="IPR014729">
    <property type="entry name" value="Rossmann-like_a/b/a_fold"/>
</dbReference>
<dbReference type="InterPro" id="IPR020058">
    <property type="entry name" value="Glu/Gln-tRNA-synth_Ib_cat-dom"/>
</dbReference>
<comment type="similarity">
    <text evidence="2 10">Belongs to the class-I aminoacyl-tRNA synthetase family. Glutamate--tRNA ligase type 1 subfamily.</text>
</comment>
<proteinExistence type="inferred from homology"/>
<dbReference type="PANTHER" id="PTHR43311">
    <property type="entry name" value="GLUTAMATE--TRNA LIGASE"/>
    <property type="match status" value="1"/>
</dbReference>
<evidence type="ECO:0000256" key="5">
    <source>
        <dbReference type="ARBA" id="ARBA00022598"/>
    </source>
</evidence>
<dbReference type="InterPro" id="IPR045462">
    <property type="entry name" value="aa-tRNA-synth_I_cd-bd"/>
</dbReference>
<keyword evidence="6 10" id="KW-0547">Nucleotide-binding</keyword>
<dbReference type="Proteomes" id="UP000253570">
    <property type="component" value="Unassembled WGS sequence"/>
</dbReference>
<dbReference type="InterPro" id="IPR020751">
    <property type="entry name" value="aa-tRNA-synth_I_codon-bd_sub2"/>
</dbReference>
<dbReference type="Pfam" id="PF19269">
    <property type="entry name" value="Anticodon_2"/>
    <property type="match status" value="1"/>
</dbReference>
<comment type="subunit">
    <text evidence="3 10">Monomer.</text>
</comment>
<evidence type="ECO:0000256" key="3">
    <source>
        <dbReference type="ARBA" id="ARBA00011245"/>
    </source>
</evidence>
<reference evidence="13 14" key="1">
    <citation type="journal article" date="2018" name="Microbiome">
        <title>Fine metagenomic profile of the Mediterranean stratified and mixed water columns revealed by assembly and recruitment.</title>
        <authorList>
            <person name="Haro-Moreno J.M."/>
            <person name="Lopez-Perez M."/>
            <person name="De La Torre J.R."/>
            <person name="Picazo A."/>
            <person name="Camacho A."/>
            <person name="Rodriguez-Valera F."/>
        </authorList>
    </citation>
    <scope>NUCLEOTIDE SEQUENCE [LARGE SCALE GENOMIC DNA]</scope>
    <source>
        <strain evidence="13">MED-G57</strain>
    </source>
</reference>
<feature type="short sequence motif" description="'HIGH' region" evidence="10">
    <location>
        <begin position="11"/>
        <end position="21"/>
    </location>
</feature>
<dbReference type="InterPro" id="IPR004527">
    <property type="entry name" value="Glu-tRNA-ligase_bac/mito"/>
</dbReference>
<dbReference type="Pfam" id="PF00749">
    <property type="entry name" value="tRNA-synt_1c"/>
    <property type="match status" value="1"/>
</dbReference>